<evidence type="ECO:0000256" key="2">
    <source>
        <dbReference type="ARBA" id="ARBA00022729"/>
    </source>
</evidence>
<dbReference type="GO" id="GO:0042597">
    <property type="term" value="C:periplasmic space"/>
    <property type="evidence" value="ECO:0007669"/>
    <property type="project" value="UniProtKB-SubCell"/>
</dbReference>
<name>A0A3N2RI76_LYSEN</name>
<protein>
    <submittedName>
        <fullName evidence="9">Heparinase</fullName>
    </submittedName>
</protein>
<organism evidence="9 10">
    <name type="scientific">Lysobacter enzymogenes</name>
    <dbReference type="NCBI Taxonomy" id="69"/>
    <lineage>
        <taxon>Bacteria</taxon>
        <taxon>Pseudomonadati</taxon>
        <taxon>Pseudomonadota</taxon>
        <taxon>Gammaproteobacteria</taxon>
        <taxon>Lysobacterales</taxon>
        <taxon>Lysobacteraceae</taxon>
        <taxon>Lysobacter</taxon>
    </lineage>
</organism>
<dbReference type="AlphaFoldDB" id="A0A3N2RI76"/>
<evidence type="ECO:0000256" key="5">
    <source>
        <dbReference type="SAM" id="MobiDB-lite"/>
    </source>
</evidence>
<feature type="region of interest" description="Disordered" evidence="5">
    <location>
        <begin position="663"/>
        <end position="691"/>
    </location>
</feature>
<sequence>MIALRGVRSIALAAAAACALVAANASAQTRDAGRDTLALLDLDRPGLEQVKRNVDAGKHDAAAAALLDYYRRRHAGKAPDYSNAEEAVDAAKKPGKAIVETANNALLHRFQPHKGYGFFDYGADIDWQYWPVKDNEVRWQLHRVKWWDAMGRVYRDTHDERYAKEWMAQFSDWARKNPPDGPTHPYAWRALEVSERVNSLVTTFGLFVDSPSITPAFLLEFLASYHQQADYLPAHYAKEGNHRLFEAQRLLYAGASFPEFKRAGAWRKSGVEVLNQEIGKQVYADGIQYELSPSYHLASIDIFLNAYATAKKAGIENEFPASYRQAVENMANAYFDFSFPDLNAPMFGDSWIGDRSSYVKRFKGWLSAFPDNPAIRYYASEGKQGHPPAHLSKGLTVGGFYTFRSGWTPDSTILILKASPPGEFHAQPDNGTFELWVNGRNFMPDSGVYVYSGDAEIQKMRNWYRQSRVHNTLTLDDADMQITKAALAKWQPDGDVQVLAYANPSYPGLDHQRTVLFVDQTYFVIVDRAVGTATGKLGTHFVLREDSNPAFDERGNRVHTRYADGNNLLVQNLDDDATVLREEQGKVSYLYRKETARPAFVFEKPKTDAAPRTFVSVLFPYRGATPPSIRMKRNAGNDFERGRLDLTLVVDGKEKRLRALTRQDDKDVRAAGAGPGAGATFEPATAAGTRQ</sequence>
<dbReference type="Gene3D" id="1.50.10.100">
    <property type="entry name" value="Chondroitin AC/alginate lyase"/>
    <property type="match status" value="1"/>
</dbReference>
<evidence type="ECO:0000313" key="9">
    <source>
        <dbReference type="EMBL" id="ROU07089.1"/>
    </source>
</evidence>
<dbReference type="InterPro" id="IPR031680">
    <property type="entry name" value="Hepar_II_III_N"/>
</dbReference>
<proteinExistence type="predicted"/>
<evidence type="ECO:0000256" key="3">
    <source>
        <dbReference type="ARBA" id="ARBA00022764"/>
    </source>
</evidence>
<reference evidence="9 10" key="1">
    <citation type="submission" date="2018-10" db="EMBL/GenBank/DDBJ databases">
        <title>The genome of Lysobacter enzymogenes OH11.</title>
        <authorList>
            <person name="Liu F."/>
            <person name="Zhao Y."/>
            <person name="Qian G."/>
            <person name="Chen Y."/>
            <person name="Xu H."/>
        </authorList>
    </citation>
    <scope>NUCLEOTIDE SEQUENCE [LARGE SCALE GENOMIC DNA]</scope>
    <source>
        <strain evidence="9 10">OH11</strain>
    </source>
</reference>
<dbReference type="InterPro" id="IPR008929">
    <property type="entry name" value="Chondroitin_lyas"/>
</dbReference>
<keyword evidence="2 6" id="KW-0732">Signal</keyword>
<keyword evidence="3" id="KW-0574">Periplasm</keyword>
<feature type="chain" id="PRO_5018074705" evidence="6">
    <location>
        <begin position="28"/>
        <end position="691"/>
    </location>
</feature>
<evidence type="ECO:0000256" key="6">
    <source>
        <dbReference type="SAM" id="SignalP"/>
    </source>
</evidence>
<dbReference type="EMBL" id="RCTY01000024">
    <property type="protein sequence ID" value="ROU07089.1"/>
    <property type="molecule type" value="Genomic_DNA"/>
</dbReference>
<dbReference type="PANTHER" id="PTHR39210">
    <property type="entry name" value="HEPARIN-SULFATE LYASE"/>
    <property type="match status" value="1"/>
</dbReference>
<dbReference type="PANTHER" id="PTHR39210:SF1">
    <property type="entry name" value="HEPARIN-SULFATE LYASE"/>
    <property type="match status" value="1"/>
</dbReference>
<evidence type="ECO:0000259" key="8">
    <source>
        <dbReference type="Pfam" id="PF16889"/>
    </source>
</evidence>
<dbReference type="NCBIfam" id="NF045573">
    <property type="entry name" value="Hepsulflyase_CFB"/>
    <property type="match status" value="1"/>
</dbReference>
<evidence type="ECO:0000256" key="4">
    <source>
        <dbReference type="ARBA" id="ARBA00023239"/>
    </source>
</evidence>
<feature type="domain" description="Heparin-sulfate lyase N-terminal" evidence="8">
    <location>
        <begin position="38"/>
        <end position="377"/>
    </location>
</feature>
<dbReference type="GO" id="GO:0016829">
    <property type="term" value="F:lyase activity"/>
    <property type="evidence" value="ECO:0007669"/>
    <property type="project" value="UniProtKB-KW"/>
</dbReference>
<feature type="compositionally biased region" description="Low complexity" evidence="5">
    <location>
        <begin position="678"/>
        <end position="691"/>
    </location>
</feature>
<gene>
    <name evidence="9" type="ORF">D9T17_11350</name>
</gene>
<evidence type="ECO:0000256" key="1">
    <source>
        <dbReference type="ARBA" id="ARBA00004418"/>
    </source>
</evidence>
<comment type="caution">
    <text evidence="9">The sequence shown here is derived from an EMBL/GenBank/DDBJ whole genome shotgun (WGS) entry which is preliminary data.</text>
</comment>
<keyword evidence="4" id="KW-0456">Lyase</keyword>
<dbReference type="SUPFAM" id="SSF48230">
    <property type="entry name" value="Chondroitin AC/alginate lyase"/>
    <property type="match status" value="1"/>
</dbReference>
<dbReference type="InterPro" id="IPR012480">
    <property type="entry name" value="Hepar_II_III_C"/>
</dbReference>
<dbReference type="Pfam" id="PF07940">
    <property type="entry name" value="Hepar_II_III_C"/>
    <property type="match status" value="1"/>
</dbReference>
<evidence type="ECO:0000313" key="10">
    <source>
        <dbReference type="Proteomes" id="UP000275910"/>
    </source>
</evidence>
<dbReference type="InterPro" id="IPR054646">
    <property type="entry name" value="HepC"/>
</dbReference>
<dbReference type="Pfam" id="PF16889">
    <property type="entry name" value="Hepar_II_III_N"/>
    <property type="match status" value="1"/>
</dbReference>
<accession>A0A3N2RI76</accession>
<evidence type="ECO:0000259" key="7">
    <source>
        <dbReference type="Pfam" id="PF07940"/>
    </source>
</evidence>
<dbReference type="Gene3D" id="2.70.98.70">
    <property type="match status" value="1"/>
</dbReference>
<dbReference type="RefSeq" id="WP_123647507.1">
    <property type="nucleotide sequence ID" value="NZ_RCTY01000024.1"/>
</dbReference>
<feature type="signal peptide" evidence="6">
    <location>
        <begin position="1"/>
        <end position="27"/>
    </location>
</feature>
<dbReference type="Proteomes" id="UP000275910">
    <property type="component" value="Unassembled WGS sequence"/>
</dbReference>
<comment type="subcellular location">
    <subcellularLocation>
        <location evidence="1">Periplasm</location>
    </subcellularLocation>
</comment>
<feature type="domain" description="Heparinase II/III-like C-terminal" evidence="7">
    <location>
        <begin position="392"/>
        <end position="594"/>
    </location>
</feature>